<dbReference type="CDD" id="cd00051">
    <property type="entry name" value="EFh"/>
    <property type="match status" value="1"/>
</dbReference>
<feature type="domain" description="PPIase FKBP-type" evidence="16">
    <location>
        <begin position="403"/>
        <end position="491"/>
    </location>
</feature>
<feature type="domain" description="EF-hand" evidence="17">
    <location>
        <begin position="665"/>
        <end position="700"/>
    </location>
</feature>
<evidence type="ECO:0000256" key="3">
    <source>
        <dbReference type="ARBA" id="ARBA00013194"/>
    </source>
</evidence>
<dbReference type="PROSITE" id="PS50059">
    <property type="entry name" value="FKBP_PPIASE"/>
    <property type="match status" value="4"/>
</dbReference>
<dbReference type="Pfam" id="PF13202">
    <property type="entry name" value="EF-hand_5"/>
    <property type="match status" value="2"/>
</dbReference>
<evidence type="ECO:0000256" key="15">
    <source>
        <dbReference type="SAM" id="SignalP"/>
    </source>
</evidence>
<evidence type="ECO:0000256" key="2">
    <source>
        <dbReference type="ARBA" id="ARBA00004240"/>
    </source>
</evidence>
<dbReference type="SUPFAM" id="SSF47473">
    <property type="entry name" value="EF-hand"/>
    <property type="match status" value="1"/>
</dbReference>
<dbReference type="InterPro" id="IPR011992">
    <property type="entry name" value="EF-hand-dom_pair"/>
</dbReference>
<dbReference type="GO" id="GO:0005783">
    <property type="term" value="C:endoplasmic reticulum"/>
    <property type="evidence" value="ECO:0007669"/>
    <property type="project" value="UniProtKB-SubCell"/>
</dbReference>
<evidence type="ECO:0000256" key="11">
    <source>
        <dbReference type="ARBA" id="ARBA00023235"/>
    </source>
</evidence>
<evidence type="ECO:0000313" key="20">
    <source>
        <dbReference type="Proteomes" id="UP000618051"/>
    </source>
</evidence>
<dbReference type="InterPro" id="IPR001179">
    <property type="entry name" value="PPIase_FKBP_dom"/>
</dbReference>
<dbReference type="EMBL" id="JADDUC020000031">
    <property type="protein sequence ID" value="KAI1230312.1"/>
    <property type="molecule type" value="Genomic_DNA"/>
</dbReference>
<comment type="function">
    <text evidence="12">PPIases accelerate the folding of proteins during protein synthesis.</text>
</comment>
<organism evidence="18">
    <name type="scientific">Lamprotornis superbus</name>
    <dbReference type="NCBI Taxonomy" id="245042"/>
    <lineage>
        <taxon>Eukaryota</taxon>
        <taxon>Metazoa</taxon>
        <taxon>Chordata</taxon>
        <taxon>Craniata</taxon>
        <taxon>Vertebrata</taxon>
        <taxon>Euteleostomi</taxon>
        <taxon>Archelosauria</taxon>
        <taxon>Archosauria</taxon>
        <taxon>Dinosauria</taxon>
        <taxon>Saurischia</taxon>
        <taxon>Theropoda</taxon>
        <taxon>Coelurosauria</taxon>
        <taxon>Aves</taxon>
        <taxon>Neognathae</taxon>
        <taxon>Neoaves</taxon>
        <taxon>Telluraves</taxon>
        <taxon>Australaves</taxon>
        <taxon>Passeriformes</taxon>
        <taxon>Sturnidae</taxon>
        <taxon>Lamprotornis</taxon>
    </lineage>
</organism>
<proteinExistence type="predicted"/>
<evidence type="ECO:0000313" key="19">
    <source>
        <dbReference type="EMBL" id="KAI1230312.1"/>
    </source>
</evidence>
<evidence type="ECO:0000256" key="7">
    <source>
        <dbReference type="ARBA" id="ARBA00022824"/>
    </source>
</evidence>
<comment type="caution">
    <text evidence="18">The sequence shown here is derived from an EMBL/GenBank/DDBJ whole genome shotgun (WGS) entry which is preliminary data.</text>
</comment>
<keyword evidence="4" id="KW-0479">Metal-binding</keyword>
<reference evidence="18" key="1">
    <citation type="submission" date="2020-10" db="EMBL/GenBank/DDBJ databases">
        <title>Feather gene expression reveals the developmental basis of iridescence in African starlings.</title>
        <authorList>
            <person name="Rubenstein D.R."/>
        </authorList>
    </citation>
    <scope>NUCLEOTIDE SEQUENCE</scope>
    <source>
        <strain evidence="18">SS15</strain>
        <tissue evidence="18">Liver</tissue>
    </source>
</reference>
<evidence type="ECO:0000256" key="10">
    <source>
        <dbReference type="ARBA" id="ARBA00023180"/>
    </source>
</evidence>
<evidence type="ECO:0000256" key="5">
    <source>
        <dbReference type="ARBA" id="ARBA00022729"/>
    </source>
</evidence>
<keyword evidence="20" id="KW-1185">Reference proteome</keyword>
<accession>A0A835NIJ3</accession>
<feature type="domain" description="PPIase FKBP-type" evidence="16">
    <location>
        <begin position="53"/>
        <end position="267"/>
    </location>
</feature>
<dbReference type="EC" id="5.2.1.8" evidence="3 13"/>
<dbReference type="AlphaFoldDB" id="A0A835NIJ3"/>
<comment type="catalytic activity">
    <reaction evidence="1 13">
        <text>[protein]-peptidylproline (omega=180) = [protein]-peptidylproline (omega=0)</text>
        <dbReference type="Rhea" id="RHEA:16237"/>
        <dbReference type="Rhea" id="RHEA-COMP:10747"/>
        <dbReference type="Rhea" id="RHEA-COMP:10748"/>
        <dbReference type="ChEBI" id="CHEBI:83833"/>
        <dbReference type="ChEBI" id="CHEBI:83834"/>
        <dbReference type="EC" id="5.2.1.8"/>
    </reaction>
</comment>
<feature type="domain" description="PPIase FKBP-type" evidence="16">
    <location>
        <begin position="515"/>
        <end position="609"/>
    </location>
</feature>
<evidence type="ECO:0000256" key="8">
    <source>
        <dbReference type="ARBA" id="ARBA00022837"/>
    </source>
</evidence>
<sequence length="705" mass="77400">MAVAPGSRCLLLLLLLLLGILGAPALGDPGPLEDVVIDRYYIPKICLREAQMGDFIRYHYNGTFKDGKKFDSRYRPRLCAGCMRGAAAAGPCMSPPAPSPHAGAGWQLRGPRIYDRGATVAGVVGVGRLITGMDRGLQGMCVNERRHLIVPPHLGYGSIGVGKGPWHGGAEGGTPRAGVSRDRAPLPPWQMQPEGGSMAKASGAEHESPVTLRSSGFREGLRKQSPWLAWAQCWSHLRCSVLAAAPLAGLIPPDATLYFDVVMLDIWNKNDKLQITTLSKPERCNRTVENSDFVRYHYNGTLLDGTPFDSSYSKGSTYDTYVGTGWLIKGMDQGLLGMCAGEKRSIIIPPFLAYGEKGYGTVIPPQASLVFSVLLVDFHNPKDGVFLEHLEVPESCKRRAVTGDFVRYHYNGTLMDGTLFDSSYSRNQTYNTYIGKGYIIPGMDQGLQGVCVGEQRRVVIPPHLAYGENGAGDKIPGSAVLIFDVHVIDFHNPADPVEIETVFRPEGCNVTTRNRDFVRYHYNCSLLDGTRLFSSCVPRAFPHDYEKPQEVTLGANKVIEGLNSGLLDMCAGERRVLIVPPHLGHGESGARGVPGSAVLRFEVELISMEEGVPEGYLFIWHGEPPANLYEQMDLNKDGRIPADEFSTFIKTQVAEGKGRLMPSSDPEKVIADMFRNQDRNQDGKITPEELKLKSDEDQEKIHEEL</sequence>
<name>A0A835NIJ3_9PASS</name>
<evidence type="ECO:0000256" key="4">
    <source>
        <dbReference type="ARBA" id="ARBA00022723"/>
    </source>
</evidence>
<keyword evidence="7" id="KW-0256">Endoplasmic reticulum</keyword>
<dbReference type="EMBL" id="JADDUC010000186">
    <property type="protein sequence ID" value="KAG0116127.1"/>
    <property type="molecule type" value="Genomic_DNA"/>
</dbReference>
<dbReference type="InterPro" id="IPR018247">
    <property type="entry name" value="EF_Hand_1_Ca_BS"/>
</dbReference>
<dbReference type="Gene3D" id="1.10.238.10">
    <property type="entry name" value="EF-hand"/>
    <property type="match status" value="1"/>
</dbReference>
<dbReference type="InterPro" id="IPR051989">
    <property type="entry name" value="FKBP-like_isomerase"/>
</dbReference>
<feature type="domain" description="PPIase FKBP-type" evidence="16">
    <location>
        <begin position="291"/>
        <end position="379"/>
    </location>
</feature>
<reference evidence="19 20" key="2">
    <citation type="journal article" date="2021" name="J. Hered.">
        <title>Feather Gene Expression Elucidates the Developmental Basis of Plumage Iridescence in African Starlings.</title>
        <authorList>
            <person name="Rubenstein D.R."/>
            <person name="Corvelo A."/>
            <person name="MacManes M.D."/>
            <person name="Maia R."/>
            <person name="Narzisi G."/>
            <person name="Rousaki A."/>
            <person name="Vandenabeele P."/>
            <person name="Shawkey M.D."/>
            <person name="Solomon J."/>
        </authorList>
    </citation>
    <scope>NUCLEOTIDE SEQUENCE [LARGE SCALE GENOMIC DNA]</scope>
    <source>
        <strain evidence="19">SS15</strain>
    </source>
</reference>
<gene>
    <name evidence="19" type="ORF">IHE44_0010278</name>
    <name evidence="18" type="ORF">IHE44_004703</name>
</gene>
<dbReference type="PROSITE" id="PS00018">
    <property type="entry name" value="EF_HAND_1"/>
    <property type="match status" value="1"/>
</dbReference>
<evidence type="ECO:0000256" key="6">
    <source>
        <dbReference type="ARBA" id="ARBA00022737"/>
    </source>
</evidence>
<evidence type="ECO:0000259" key="16">
    <source>
        <dbReference type="PROSITE" id="PS50059"/>
    </source>
</evidence>
<feature type="chain" id="PRO_5032765383" description="peptidylprolyl isomerase" evidence="15">
    <location>
        <begin position="28"/>
        <end position="705"/>
    </location>
</feature>
<evidence type="ECO:0000256" key="13">
    <source>
        <dbReference type="PROSITE-ProRule" id="PRU00277"/>
    </source>
</evidence>
<dbReference type="Proteomes" id="UP000618051">
    <property type="component" value="Unassembled WGS sequence"/>
</dbReference>
<dbReference type="SUPFAM" id="SSF54534">
    <property type="entry name" value="FKBP-like"/>
    <property type="match status" value="4"/>
</dbReference>
<feature type="domain" description="EF-hand" evidence="17">
    <location>
        <begin position="627"/>
        <end position="655"/>
    </location>
</feature>
<dbReference type="InterPro" id="IPR046357">
    <property type="entry name" value="PPIase_dom_sf"/>
</dbReference>
<dbReference type="GO" id="GO:0005509">
    <property type="term" value="F:calcium ion binding"/>
    <property type="evidence" value="ECO:0007669"/>
    <property type="project" value="InterPro"/>
</dbReference>
<keyword evidence="8" id="KW-0106">Calcium</keyword>
<dbReference type="InterPro" id="IPR002048">
    <property type="entry name" value="EF_hand_dom"/>
</dbReference>
<dbReference type="Pfam" id="PF00254">
    <property type="entry name" value="FKBP_C"/>
    <property type="match status" value="4"/>
</dbReference>
<evidence type="ECO:0000256" key="14">
    <source>
        <dbReference type="SAM" id="MobiDB-lite"/>
    </source>
</evidence>
<protein>
    <recommendedName>
        <fullName evidence="3 13">peptidylprolyl isomerase</fullName>
        <ecNumber evidence="3 13">5.2.1.8</ecNumber>
    </recommendedName>
</protein>
<dbReference type="PANTHER" id="PTHR46046">
    <property type="entry name" value="PEPTIDYLPROLYL ISOMERASE"/>
    <property type="match status" value="1"/>
</dbReference>
<evidence type="ECO:0000256" key="1">
    <source>
        <dbReference type="ARBA" id="ARBA00000971"/>
    </source>
</evidence>
<comment type="subcellular location">
    <subcellularLocation>
        <location evidence="2">Endoplasmic reticulum</location>
    </subcellularLocation>
</comment>
<reference evidence="19" key="3">
    <citation type="submission" date="2022-01" db="EMBL/GenBank/DDBJ databases">
        <authorList>
            <person name="Rubenstein D.R."/>
        </authorList>
    </citation>
    <scope>NUCLEOTIDE SEQUENCE</scope>
    <source>
        <strain evidence="19">SS15</strain>
        <tissue evidence="19">Liver</tissue>
    </source>
</reference>
<evidence type="ECO:0000256" key="9">
    <source>
        <dbReference type="ARBA" id="ARBA00023110"/>
    </source>
</evidence>
<keyword evidence="6" id="KW-0677">Repeat</keyword>
<dbReference type="OrthoDB" id="1902587at2759"/>
<keyword evidence="11 13" id="KW-0413">Isomerase</keyword>
<feature type="region of interest" description="Disordered" evidence="14">
    <location>
        <begin position="165"/>
        <end position="210"/>
    </location>
</feature>
<keyword evidence="10" id="KW-0325">Glycoprotein</keyword>
<evidence type="ECO:0000256" key="12">
    <source>
        <dbReference type="ARBA" id="ARBA00055986"/>
    </source>
</evidence>
<dbReference type="PROSITE" id="PS50222">
    <property type="entry name" value="EF_HAND_2"/>
    <property type="match status" value="2"/>
</dbReference>
<dbReference type="FunFam" id="3.10.50.40:FF:000002">
    <property type="entry name" value="Peptidylprolyl isomerase"/>
    <property type="match status" value="2"/>
</dbReference>
<feature type="signal peptide" evidence="15">
    <location>
        <begin position="1"/>
        <end position="27"/>
    </location>
</feature>
<keyword evidence="9 13" id="KW-0697">Rotamase</keyword>
<feature type="region of interest" description="Disordered" evidence="14">
    <location>
        <begin position="673"/>
        <end position="705"/>
    </location>
</feature>
<dbReference type="GO" id="GO:0003755">
    <property type="term" value="F:peptidyl-prolyl cis-trans isomerase activity"/>
    <property type="evidence" value="ECO:0007669"/>
    <property type="project" value="UniProtKB-KW"/>
</dbReference>
<evidence type="ECO:0000259" key="17">
    <source>
        <dbReference type="PROSITE" id="PS50222"/>
    </source>
</evidence>
<dbReference type="PANTHER" id="PTHR46046:SF3">
    <property type="entry name" value="PEPTIDYL-PROLYL CIS-TRANS ISOMERASE FKBP10"/>
    <property type="match status" value="1"/>
</dbReference>
<keyword evidence="5 15" id="KW-0732">Signal</keyword>
<dbReference type="Gene3D" id="3.10.50.40">
    <property type="match status" value="4"/>
</dbReference>
<evidence type="ECO:0000313" key="18">
    <source>
        <dbReference type="EMBL" id="KAG0116127.1"/>
    </source>
</evidence>